<feature type="compositionally biased region" description="Basic and acidic residues" evidence="9">
    <location>
        <begin position="318"/>
        <end position="331"/>
    </location>
</feature>
<accession>A0A8C5Q1I0</accession>
<dbReference type="InterPro" id="IPR036051">
    <property type="entry name" value="KRAB_dom_sf"/>
</dbReference>
<evidence type="ECO:0000256" key="4">
    <source>
        <dbReference type="ARBA" id="ARBA00022833"/>
    </source>
</evidence>
<evidence type="ECO:0000256" key="3">
    <source>
        <dbReference type="ARBA" id="ARBA00022771"/>
    </source>
</evidence>
<dbReference type="SUPFAM" id="SSF57667">
    <property type="entry name" value="beta-beta-alpha zinc fingers"/>
    <property type="match status" value="3"/>
</dbReference>
<keyword evidence="3 8" id="KW-0863">Zinc-finger</keyword>
<dbReference type="InterPro" id="IPR001909">
    <property type="entry name" value="KRAB"/>
</dbReference>
<evidence type="ECO:0000256" key="5">
    <source>
        <dbReference type="ARBA" id="ARBA00023015"/>
    </source>
</evidence>
<evidence type="ECO:0000256" key="7">
    <source>
        <dbReference type="ARBA" id="ARBA00023242"/>
    </source>
</evidence>
<reference evidence="11" key="1">
    <citation type="submission" date="2025-08" db="UniProtKB">
        <authorList>
            <consortium name="Ensembl"/>
        </authorList>
    </citation>
    <scope>IDENTIFICATION</scope>
</reference>
<feature type="region of interest" description="Disordered" evidence="9">
    <location>
        <begin position="241"/>
        <end position="274"/>
    </location>
</feature>
<keyword evidence="1" id="KW-0479">Metal-binding</keyword>
<keyword evidence="4" id="KW-0862">Zinc</keyword>
<feature type="domain" description="C2H2-type" evidence="10">
    <location>
        <begin position="583"/>
        <end position="610"/>
    </location>
</feature>
<dbReference type="FunFam" id="3.30.160.60:FF:001949">
    <property type="entry name" value="zinc finger protein 62 homolog isoform X2"/>
    <property type="match status" value="1"/>
</dbReference>
<feature type="domain" description="C2H2-type" evidence="10">
    <location>
        <begin position="527"/>
        <end position="554"/>
    </location>
</feature>
<dbReference type="AlphaFoldDB" id="A0A8C5Q1I0"/>
<evidence type="ECO:0000259" key="10">
    <source>
        <dbReference type="PROSITE" id="PS50157"/>
    </source>
</evidence>
<dbReference type="Ensembl" id="ENSLLET00000031420.1">
    <property type="protein sequence ID" value="ENSLLEP00000030256.1"/>
    <property type="gene ID" value="ENSLLEG00000019193.1"/>
</dbReference>
<dbReference type="FunFam" id="3.30.160.60:FF:000358">
    <property type="entry name" value="zinc finger protein 24"/>
    <property type="match status" value="2"/>
</dbReference>
<keyword evidence="2" id="KW-0677">Repeat</keyword>
<dbReference type="InterPro" id="IPR013087">
    <property type="entry name" value="Znf_C2H2_type"/>
</dbReference>
<name>A0A8C5Q1I0_9ANUR</name>
<dbReference type="Proteomes" id="UP000694569">
    <property type="component" value="Unplaced"/>
</dbReference>
<feature type="domain" description="C2H2-type" evidence="10">
    <location>
        <begin position="555"/>
        <end position="582"/>
    </location>
</feature>
<dbReference type="Gene3D" id="6.10.140.140">
    <property type="match status" value="1"/>
</dbReference>
<feature type="domain" description="C2H2-type" evidence="10">
    <location>
        <begin position="499"/>
        <end position="526"/>
    </location>
</feature>
<dbReference type="FunFam" id="3.30.160.60:FF:000759">
    <property type="entry name" value="zinc finger protein 16"/>
    <property type="match status" value="2"/>
</dbReference>
<keyword evidence="6" id="KW-0804">Transcription</keyword>
<sequence>MKNSQNVNGSCRQQSALLEHLTNCMKMNKDQNQMSEQILHLTLEIIYLLTGEHCIITKKPDDCVGAEGSGRPQSPSAATPLHLETHERNNDLKVPEVSNEEVQLLPGEVPVRCADIAVYFSMEEWNYVEGHKEFYKDMMVENNRLLSTADETVGEQSQEGSKSPISSPACTKDVRSDIVTNEITPDESEKDKVNAKRNMTEKPVTYDEGSLIEPYLLTPAKRQQTDCTSSYEEGNSTSIDIYTPTEHSPHPTTGDTEKPTSCVGNPDTDFDTNTKHLQNEWSSAHSEETLANNEGILQEIHVYSPTEDPQTKYTPIHGMKESSSCEKRNSTKDSYTNKKHRKTKYASLHNKEKSASCNKRNRADEDLHTFREHTQTDYPMKDFNGLVALREGHPGDIMVNNVREQTRTEYPRTAIKKKSKSRKVVNLSTTTEHSSTCMKDSSAYEVETISNRHIFTATNYHIQAEFPSAHIKEESPSWDDRHTSYTDFYTLTTKIEKPYSCTECKKCFRYKSTLVAHHRVHTGEKPFSCPSCGKSFTSRSYLVTHQRIHTNEKPYSCTMCGKYFTQKSNLFTHQRIHTNEKPFSCSECGKYFSQKGNLFSHQMIHTREKPFPCPMCGKRFTRKSTLLKHQRIHQRDKWAYSHETGNCSSLKSSR</sequence>
<dbReference type="PANTHER" id="PTHR24377">
    <property type="entry name" value="IP01015P-RELATED"/>
    <property type="match status" value="1"/>
</dbReference>
<keyword evidence="7" id="KW-0539">Nucleus</keyword>
<feature type="compositionally biased region" description="Basic and acidic residues" evidence="9">
    <location>
        <begin position="187"/>
        <end position="196"/>
    </location>
</feature>
<dbReference type="PROSITE" id="PS50157">
    <property type="entry name" value="ZINC_FINGER_C2H2_2"/>
    <property type="match status" value="5"/>
</dbReference>
<dbReference type="GO" id="GO:0008270">
    <property type="term" value="F:zinc ion binding"/>
    <property type="evidence" value="ECO:0007669"/>
    <property type="project" value="UniProtKB-KW"/>
</dbReference>
<feature type="domain" description="C2H2-type" evidence="10">
    <location>
        <begin position="611"/>
        <end position="638"/>
    </location>
</feature>
<evidence type="ECO:0000256" key="2">
    <source>
        <dbReference type="ARBA" id="ARBA00022737"/>
    </source>
</evidence>
<dbReference type="SMART" id="SM00355">
    <property type="entry name" value="ZnF_C2H2"/>
    <property type="match status" value="5"/>
</dbReference>
<proteinExistence type="predicted"/>
<dbReference type="GeneTree" id="ENSGT01150000286944"/>
<dbReference type="CDD" id="cd07765">
    <property type="entry name" value="KRAB_A-box"/>
    <property type="match status" value="1"/>
</dbReference>
<dbReference type="GO" id="GO:0006355">
    <property type="term" value="P:regulation of DNA-templated transcription"/>
    <property type="evidence" value="ECO:0007669"/>
    <property type="project" value="InterPro"/>
</dbReference>
<keyword evidence="12" id="KW-1185">Reference proteome</keyword>
<dbReference type="Gene3D" id="3.30.160.60">
    <property type="entry name" value="Classic Zinc Finger"/>
    <property type="match status" value="5"/>
</dbReference>
<keyword evidence="5" id="KW-0805">Transcription regulation</keyword>
<protein>
    <recommendedName>
        <fullName evidence="10">C2H2-type domain-containing protein</fullName>
    </recommendedName>
</protein>
<evidence type="ECO:0000256" key="1">
    <source>
        <dbReference type="ARBA" id="ARBA00022723"/>
    </source>
</evidence>
<dbReference type="InterPro" id="IPR036236">
    <property type="entry name" value="Znf_C2H2_sf"/>
</dbReference>
<dbReference type="PROSITE" id="PS00028">
    <property type="entry name" value="ZINC_FINGER_C2H2_1"/>
    <property type="match status" value="5"/>
</dbReference>
<evidence type="ECO:0000313" key="12">
    <source>
        <dbReference type="Proteomes" id="UP000694569"/>
    </source>
</evidence>
<evidence type="ECO:0000256" key="6">
    <source>
        <dbReference type="ARBA" id="ARBA00023163"/>
    </source>
</evidence>
<reference evidence="11" key="2">
    <citation type="submission" date="2025-09" db="UniProtKB">
        <authorList>
            <consortium name="Ensembl"/>
        </authorList>
    </citation>
    <scope>IDENTIFICATION</scope>
</reference>
<feature type="compositionally biased region" description="Polar residues" evidence="9">
    <location>
        <begin position="150"/>
        <end position="169"/>
    </location>
</feature>
<evidence type="ECO:0000256" key="9">
    <source>
        <dbReference type="SAM" id="MobiDB-lite"/>
    </source>
</evidence>
<dbReference type="Pfam" id="PF01352">
    <property type="entry name" value="KRAB"/>
    <property type="match status" value="1"/>
</dbReference>
<evidence type="ECO:0000313" key="11">
    <source>
        <dbReference type="Ensembl" id="ENSLLEP00000030256.1"/>
    </source>
</evidence>
<feature type="region of interest" description="Disordered" evidence="9">
    <location>
        <begin position="150"/>
        <end position="196"/>
    </location>
</feature>
<feature type="region of interest" description="Disordered" evidence="9">
    <location>
        <begin position="307"/>
        <end position="362"/>
    </location>
</feature>
<dbReference type="SUPFAM" id="SSF109640">
    <property type="entry name" value="KRAB domain (Kruppel-associated box)"/>
    <property type="match status" value="1"/>
</dbReference>
<dbReference type="Pfam" id="PF00096">
    <property type="entry name" value="zf-C2H2"/>
    <property type="match status" value="5"/>
</dbReference>
<evidence type="ECO:0000256" key="8">
    <source>
        <dbReference type="PROSITE-ProRule" id="PRU00042"/>
    </source>
</evidence>
<organism evidence="11 12">
    <name type="scientific">Leptobrachium leishanense</name>
    <name type="common">Leishan spiny toad</name>
    <dbReference type="NCBI Taxonomy" id="445787"/>
    <lineage>
        <taxon>Eukaryota</taxon>
        <taxon>Metazoa</taxon>
        <taxon>Chordata</taxon>
        <taxon>Craniata</taxon>
        <taxon>Vertebrata</taxon>
        <taxon>Euteleostomi</taxon>
        <taxon>Amphibia</taxon>
        <taxon>Batrachia</taxon>
        <taxon>Anura</taxon>
        <taxon>Pelobatoidea</taxon>
        <taxon>Megophryidae</taxon>
        <taxon>Leptobrachium</taxon>
    </lineage>
</organism>
<dbReference type="OrthoDB" id="10027876at2759"/>
<dbReference type="InterPro" id="IPR050826">
    <property type="entry name" value="Krueppel_C2H2_ZnFinger"/>
</dbReference>